<comment type="caution">
    <text evidence="1">The sequence shown here is derived from an EMBL/GenBank/DDBJ whole genome shotgun (WGS) entry which is preliminary data.</text>
</comment>
<protein>
    <submittedName>
        <fullName evidence="1">Uncharacterized protein</fullName>
    </submittedName>
</protein>
<evidence type="ECO:0000313" key="1">
    <source>
        <dbReference type="EMBL" id="GAA1601663.1"/>
    </source>
</evidence>
<sequence>MSSAEPVGRLHRPTSPWLQLCPPGTIELDLRNGPPEADRLSTELPIVLLDQHPLSRSRLRRTARRLGVAVERELVVLPTLAHPMIVMDDVEQAIRYFWTAVATVPPGLALTAVPASAALSIARRTPWRWTGAIAPARVVIGRRP</sequence>
<dbReference type="Proteomes" id="UP001501705">
    <property type="component" value="Unassembled WGS sequence"/>
</dbReference>
<dbReference type="RefSeq" id="WP_344240270.1">
    <property type="nucleotide sequence ID" value="NZ_BAAAPH010000030.1"/>
</dbReference>
<proteinExistence type="predicted"/>
<dbReference type="EMBL" id="BAAAPH010000030">
    <property type="protein sequence ID" value="GAA1601663.1"/>
    <property type="molecule type" value="Genomic_DNA"/>
</dbReference>
<accession>A0ABP4Q669</accession>
<organism evidence="1 2">
    <name type="scientific">Kribbella hippodromi</name>
    <dbReference type="NCBI Taxonomy" id="434347"/>
    <lineage>
        <taxon>Bacteria</taxon>
        <taxon>Bacillati</taxon>
        <taxon>Actinomycetota</taxon>
        <taxon>Actinomycetes</taxon>
        <taxon>Propionibacteriales</taxon>
        <taxon>Kribbellaceae</taxon>
        <taxon>Kribbella</taxon>
    </lineage>
</organism>
<reference evidence="2" key="1">
    <citation type="journal article" date="2019" name="Int. J. Syst. Evol. Microbiol.">
        <title>The Global Catalogue of Microorganisms (GCM) 10K type strain sequencing project: providing services to taxonomists for standard genome sequencing and annotation.</title>
        <authorList>
            <consortium name="The Broad Institute Genomics Platform"/>
            <consortium name="The Broad Institute Genome Sequencing Center for Infectious Disease"/>
            <person name="Wu L."/>
            <person name="Ma J."/>
        </authorList>
    </citation>
    <scope>NUCLEOTIDE SEQUENCE [LARGE SCALE GENOMIC DNA]</scope>
    <source>
        <strain evidence="2">JCM 15572</strain>
    </source>
</reference>
<gene>
    <name evidence="1" type="ORF">GCM10009804_67790</name>
</gene>
<name>A0ABP4Q669_9ACTN</name>
<evidence type="ECO:0000313" key="2">
    <source>
        <dbReference type="Proteomes" id="UP001501705"/>
    </source>
</evidence>
<keyword evidence="2" id="KW-1185">Reference proteome</keyword>